<feature type="disulfide bond" evidence="9">
    <location>
        <begin position="172"/>
        <end position="187"/>
    </location>
</feature>
<dbReference type="AlphaFoldDB" id="A0A4U5NEB8"/>
<gene>
    <name evidence="12" type="ORF">L596_014930</name>
</gene>
<evidence type="ECO:0000256" key="2">
    <source>
        <dbReference type="ARBA" id="ARBA00022692"/>
    </source>
</evidence>
<proteinExistence type="predicted"/>
<evidence type="ECO:0000256" key="5">
    <source>
        <dbReference type="ARBA" id="ARBA00023136"/>
    </source>
</evidence>
<sequence>MLREPIFLLFVLFGYGNTKAIDLQDVNQLLPFPLNYCNDSSLFVESGLQKSSLGQFLGYPCSPEFYHCRWQSEGFVTFKKLCSTGLVYDTSGTQSCNYDYNVAGCAMKTSANACKKTQFSCPFSENCVAMAQRCDGHYDCLLEEDEQNCPMCAAGEFACVVSEQCIGMSLRCNGIAECNDGTDEMNCEQCGNGGFYCAKSGECVRGNQRCDGTPQCASGDDEILCKLPMLEKLYTCEDRLETVPMKNVCDGNADCRDGSDERYCTKPSDPSVLSVF</sequence>
<feature type="domain" description="Chitin-binding type-2" evidence="11">
    <location>
        <begin position="34"/>
        <end position="107"/>
    </location>
</feature>
<dbReference type="InterPro" id="IPR036055">
    <property type="entry name" value="LDL_receptor-like_sf"/>
</dbReference>
<evidence type="ECO:0000256" key="7">
    <source>
        <dbReference type="ARBA" id="ARBA00023170"/>
    </source>
</evidence>
<feature type="signal peptide" evidence="10">
    <location>
        <begin position="1"/>
        <end position="20"/>
    </location>
</feature>
<evidence type="ECO:0000256" key="10">
    <source>
        <dbReference type="SAM" id="SignalP"/>
    </source>
</evidence>
<keyword evidence="6 9" id="KW-1015">Disulfide bond</keyword>
<dbReference type="PANTHER" id="PTHR22722">
    <property type="entry name" value="LOW-DENSITY LIPOPROTEIN RECEPTOR-RELATED PROTEIN 2-RELATED"/>
    <property type="match status" value="1"/>
</dbReference>
<comment type="caution">
    <text evidence="9">Lacks conserved residue(s) required for the propagation of feature annotation.</text>
</comment>
<dbReference type="PRINTS" id="PR00261">
    <property type="entry name" value="LDLRECEPTOR"/>
</dbReference>
<evidence type="ECO:0000313" key="13">
    <source>
        <dbReference type="Proteomes" id="UP000298663"/>
    </source>
</evidence>
<dbReference type="Proteomes" id="UP000298663">
    <property type="component" value="Unassembled WGS sequence"/>
</dbReference>
<dbReference type="PROSITE" id="PS50940">
    <property type="entry name" value="CHIT_BIND_II"/>
    <property type="match status" value="1"/>
</dbReference>
<evidence type="ECO:0000256" key="3">
    <source>
        <dbReference type="ARBA" id="ARBA00022737"/>
    </source>
</evidence>
<name>A0A4U5NEB8_STECR</name>
<dbReference type="GO" id="GO:0005576">
    <property type="term" value="C:extracellular region"/>
    <property type="evidence" value="ECO:0007669"/>
    <property type="project" value="InterPro"/>
</dbReference>
<dbReference type="InterPro" id="IPR002172">
    <property type="entry name" value="LDrepeatLR_classA_rpt"/>
</dbReference>
<evidence type="ECO:0000256" key="8">
    <source>
        <dbReference type="ARBA" id="ARBA00023180"/>
    </source>
</evidence>
<keyword evidence="3" id="KW-0677">Repeat</keyword>
<evidence type="ECO:0000256" key="9">
    <source>
        <dbReference type="PROSITE-ProRule" id="PRU00124"/>
    </source>
</evidence>
<keyword evidence="5" id="KW-0472">Membrane</keyword>
<organism evidence="12 13">
    <name type="scientific">Steinernema carpocapsae</name>
    <name type="common">Entomopathogenic nematode</name>
    <dbReference type="NCBI Taxonomy" id="34508"/>
    <lineage>
        <taxon>Eukaryota</taxon>
        <taxon>Metazoa</taxon>
        <taxon>Ecdysozoa</taxon>
        <taxon>Nematoda</taxon>
        <taxon>Chromadorea</taxon>
        <taxon>Rhabditida</taxon>
        <taxon>Tylenchina</taxon>
        <taxon>Panagrolaimomorpha</taxon>
        <taxon>Strongyloidoidea</taxon>
        <taxon>Steinernematidae</taxon>
        <taxon>Steinernema</taxon>
    </lineage>
</organism>
<dbReference type="GO" id="GO:0005886">
    <property type="term" value="C:plasma membrane"/>
    <property type="evidence" value="ECO:0007669"/>
    <property type="project" value="TreeGrafter"/>
</dbReference>
<dbReference type="PROSITE" id="PS01209">
    <property type="entry name" value="LDLRA_1"/>
    <property type="match status" value="1"/>
</dbReference>
<keyword evidence="13" id="KW-1185">Reference proteome</keyword>
<reference evidence="12 13" key="1">
    <citation type="journal article" date="2015" name="Genome Biol.">
        <title>Comparative genomics of Steinernema reveals deeply conserved gene regulatory networks.</title>
        <authorList>
            <person name="Dillman A.R."/>
            <person name="Macchietto M."/>
            <person name="Porter C.F."/>
            <person name="Rogers A."/>
            <person name="Williams B."/>
            <person name="Antoshechkin I."/>
            <person name="Lee M.M."/>
            <person name="Goodwin Z."/>
            <person name="Lu X."/>
            <person name="Lewis E.E."/>
            <person name="Goodrich-Blair H."/>
            <person name="Stock S.P."/>
            <person name="Adams B.J."/>
            <person name="Sternberg P.W."/>
            <person name="Mortazavi A."/>
        </authorList>
    </citation>
    <scope>NUCLEOTIDE SEQUENCE [LARGE SCALE GENOMIC DNA]</scope>
    <source>
        <strain evidence="12 13">ALL</strain>
    </source>
</reference>
<dbReference type="InterPro" id="IPR023415">
    <property type="entry name" value="LDLR_class-A_CS"/>
</dbReference>
<keyword evidence="2" id="KW-0812">Transmembrane</keyword>
<dbReference type="SUPFAM" id="SSF57424">
    <property type="entry name" value="LDL receptor-like module"/>
    <property type="match status" value="4"/>
</dbReference>
<dbReference type="CDD" id="cd00112">
    <property type="entry name" value="LDLa"/>
    <property type="match status" value="4"/>
</dbReference>
<dbReference type="InterPro" id="IPR051221">
    <property type="entry name" value="LDLR-related"/>
</dbReference>
<dbReference type="PROSITE" id="PS50068">
    <property type="entry name" value="LDLRA_2"/>
    <property type="match status" value="4"/>
</dbReference>
<evidence type="ECO:0000256" key="4">
    <source>
        <dbReference type="ARBA" id="ARBA00022989"/>
    </source>
</evidence>
<reference evidence="12 13" key="2">
    <citation type="journal article" date="2019" name="G3 (Bethesda)">
        <title>Hybrid Assembly of the Genome of the Entomopathogenic Nematode Steinernema carpocapsae Identifies the X-Chromosome.</title>
        <authorList>
            <person name="Serra L."/>
            <person name="Macchietto M."/>
            <person name="Macias-Munoz A."/>
            <person name="McGill C.J."/>
            <person name="Rodriguez I.M."/>
            <person name="Rodriguez B."/>
            <person name="Murad R."/>
            <person name="Mortazavi A."/>
        </authorList>
    </citation>
    <scope>NUCLEOTIDE SEQUENCE [LARGE SCALE GENOMIC DNA]</scope>
    <source>
        <strain evidence="12 13">ALL</strain>
    </source>
</reference>
<feature type="disulfide bond" evidence="9">
    <location>
        <begin position="134"/>
        <end position="149"/>
    </location>
</feature>
<comment type="subcellular location">
    <subcellularLocation>
        <location evidence="1">Membrane</location>
        <topology evidence="1">Single-pass membrane protein</topology>
    </subcellularLocation>
</comment>
<dbReference type="InterPro" id="IPR002557">
    <property type="entry name" value="Chitin-bd_dom"/>
</dbReference>
<dbReference type="OrthoDB" id="2019384at2759"/>
<feature type="disulfide bond" evidence="9">
    <location>
        <begin position="210"/>
        <end position="225"/>
    </location>
</feature>
<dbReference type="SMART" id="SM00494">
    <property type="entry name" value="ChtBD2"/>
    <property type="match status" value="1"/>
</dbReference>
<feature type="disulfide bond" evidence="9">
    <location>
        <begin position="249"/>
        <end position="264"/>
    </location>
</feature>
<evidence type="ECO:0000313" key="12">
    <source>
        <dbReference type="EMBL" id="TKR80970.1"/>
    </source>
</evidence>
<comment type="caution">
    <text evidence="12">The sequence shown here is derived from an EMBL/GenBank/DDBJ whole genome shotgun (WGS) entry which is preliminary data.</text>
</comment>
<evidence type="ECO:0000259" key="11">
    <source>
        <dbReference type="PROSITE" id="PS50940"/>
    </source>
</evidence>
<keyword evidence="8" id="KW-0325">Glycoprotein</keyword>
<accession>A0A4U5NEB8</accession>
<dbReference type="GO" id="GO:0008061">
    <property type="term" value="F:chitin binding"/>
    <property type="evidence" value="ECO:0007669"/>
    <property type="project" value="InterPro"/>
</dbReference>
<protein>
    <recommendedName>
        <fullName evidence="11">Chitin-binding type-2 domain-containing protein</fullName>
    </recommendedName>
</protein>
<dbReference type="EMBL" id="AZBU02000004">
    <property type="protein sequence ID" value="TKR80970.1"/>
    <property type="molecule type" value="Genomic_DNA"/>
</dbReference>
<keyword evidence="7" id="KW-0675">Receptor</keyword>
<keyword evidence="10" id="KW-0732">Signal</keyword>
<dbReference type="GO" id="GO:0043235">
    <property type="term" value="C:receptor complex"/>
    <property type="evidence" value="ECO:0007669"/>
    <property type="project" value="TreeGrafter"/>
</dbReference>
<dbReference type="Pfam" id="PF00057">
    <property type="entry name" value="Ldl_recept_a"/>
    <property type="match status" value="4"/>
</dbReference>
<dbReference type="SMART" id="SM00192">
    <property type="entry name" value="LDLa"/>
    <property type="match status" value="4"/>
</dbReference>
<evidence type="ECO:0000256" key="1">
    <source>
        <dbReference type="ARBA" id="ARBA00004167"/>
    </source>
</evidence>
<keyword evidence="4" id="KW-1133">Transmembrane helix</keyword>
<dbReference type="Gene3D" id="4.10.400.10">
    <property type="entry name" value="Low-density Lipoprotein Receptor"/>
    <property type="match status" value="4"/>
</dbReference>
<evidence type="ECO:0000256" key="6">
    <source>
        <dbReference type="ARBA" id="ARBA00023157"/>
    </source>
</evidence>
<feature type="chain" id="PRO_5020966407" description="Chitin-binding type-2 domain-containing protein" evidence="10">
    <location>
        <begin position="21"/>
        <end position="276"/>
    </location>
</feature>